<evidence type="ECO:0000313" key="1">
    <source>
        <dbReference type="EMBL" id="KAK2846546.1"/>
    </source>
</evidence>
<reference evidence="1" key="1">
    <citation type="submission" date="2023-07" db="EMBL/GenBank/DDBJ databases">
        <title>Chromosome-level Genome Assembly of Striped Snakehead (Channa striata).</title>
        <authorList>
            <person name="Liu H."/>
        </authorList>
    </citation>
    <scope>NUCLEOTIDE SEQUENCE</scope>
    <source>
        <strain evidence="1">Gz</strain>
        <tissue evidence="1">Muscle</tissue>
    </source>
</reference>
<proteinExistence type="predicted"/>
<name>A0AA88MZ18_CHASR</name>
<comment type="caution">
    <text evidence="1">The sequence shown here is derived from an EMBL/GenBank/DDBJ whole genome shotgun (WGS) entry which is preliminary data.</text>
</comment>
<sequence>MSAEDWKGQCDHCEAVRVTASGGKRKRRLCELSVHRWTVCRPFFRSLQLLRRQLPKTPSHNLHVVTQTAGSRTKAGPVFRLDRSTDGRDKVTDIQLLLCFRAVLRKSQSGVSVRSSVIG</sequence>
<gene>
    <name evidence="1" type="ORF">Q5P01_009545</name>
</gene>
<protein>
    <submittedName>
        <fullName evidence="1">Uncharacterized protein</fullName>
    </submittedName>
</protein>
<organism evidence="1 2">
    <name type="scientific">Channa striata</name>
    <name type="common">Snakehead murrel</name>
    <name type="synonym">Ophicephalus striatus</name>
    <dbReference type="NCBI Taxonomy" id="64152"/>
    <lineage>
        <taxon>Eukaryota</taxon>
        <taxon>Metazoa</taxon>
        <taxon>Chordata</taxon>
        <taxon>Craniata</taxon>
        <taxon>Vertebrata</taxon>
        <taxon>Euteleostomi</taxon>
        <taxon>Actinopterygii</taxon>
        <taxon>Neopterygii</taxon>
        <taxon>Teleostei</taxon>
        <taxon>Neoteleostei</taxon>
        <taxon>Acanthomorphata</taxon>
        <taxon>Anabantaria</taxon>
        <taxon>Anabantiformes</taxon>
        <taxon>Channoidei</taxon>
        <taxon>Channidae</taxon>
        <taxon>Channa</taxon>
    </lineage>
</organism>
<evidence type="ECO:0000313" key="2">
    <source>
        <dbReference type="Proteomes" id="UP001187415"/>
    </source>
</evidence>
<dbReference type="EMBL" id="JAUPFM010000007">
    <property type="protein sequence ID" value="KAK2846546.1"/>
    <property type="molecule type" value="Genomic_DNA"/>
</dbReference>
<accession>A0AA88MZ18</accession>
<dbReference type="AlphaFoldDB" id="A0AA88MZ18"/>
<keyword evidence="2" id="KW-1185">Reference proteome</keyword>
<dbReference type="Proteomes" id="UP001187415">
    <property type="component" value="Unassembled WGS sequence"/>
</dbReference>